<protein>
    <recommendedName>
        <fullName evidence="1">Reverse transcriptase Ty1/copia-type domain-containing protein</fullName>
    </recommendedName>
</protein>
<dbReference type="Proteomes" id="UP001630127">
    <property type="component" value="Unassembled WGS sequence"/>
</dbReference>
<proteinExistence type="predicted"/>
<keyword evidence="3" id="KW-1185">Reference proteome</keyword>
<name>A0ABD3ATG8_9GENT</name>
<gene>
    <name evidence="2" type="ORF">ACH5RR_002964</name>
</gene>
<accession>A0ABD3ATG8</accession>
<organism evidence="2 3">
    <name type="scientific">Cinchona calisaya</name>
    <dbReference type="NCBI Taxonomy" id="153742"/>
    <lineage>
        <taxon>Eukaryota</taxon>
        <taxon>Viridiplantae</taxon>
        <taxon>Streptophyta</taxon>
        <taxon>Embryophyta</taxon>
        <taxon>Tracheophyta</taxon>
        <taxon>Spermatophyta</taxon>
        <taxon>Magnoliopsida</taxon>
        <taxon>eudicotyledons</taxon>
        <taxon>Gunneridae</taxon>
        <taxon>Pentapetalae</taxon>
        <taxon>asterids</taxon>
        <taxon>lamiids</taxon>
        <taxon>Gentianales</taxon>
        <taxon>Rubiaceae</taxon>
        <taxon>Cinchonoideae</taxon>
        <taxon>Cinchoneae</taxon>
        <taxon>Cinchona</taxon>
    </lineage>
</organism>
<dbReference type="InterPro" id="IPR013103">
    <property type="entry name" value="RVT_2"/>
</dbReference>
<evidence type="ECO:0000313" key="2">
    <source>
        <dbReference type="EMBL" id="KAL3534503.1"/>
    </source>
</evidence>
<evidence type="ECO:0000259" key="1">
    <source>
        <dbReference type="Pfam" id="PF07727"/>
    </source>
</evidence>
<reference evidence="2 3" key="1">
    <citation type="submission" date="2024-11" db="EMBL/GenBank/DDBJ databases">
        <title>A near-complete genome assembly of Cinchona calisaya.</title>
        <authorList>
            <person name="Lian D.C."/>
            <person name="Zhao X.W."/>
            <person name="Wei L."/>
        </authorList>
    </citation>
    <scope>NUCLEOTIDE SEQUENCE [LARGE SCALE GENOMIC DNA]</scope>
    <source>
        <tissue evidence="2">Nenye</tissue>
    </source>
</reference>
<sequence>MIVLDNNGTWDLVHLLANKQAIGCKWVFVVKVNPDGSVARLKVRLVVKVYAQTYGIDYSNTLSLVTKLVSVHLFIFLSVTNDWPLHQLDVKNVFLHGNLQEEVYMEQPLGFVAQGESDKVCKRQKSLYSLKQSSRAWFGWFSEVVQEFGIKKSNCDYSVFYQ</sequence>
<dbReference type="EMBL" id="JBJUIK010000002">
    <property type="protein sequence ID" value="KAL3534503.1"/>
    <property type="molecule type" value="Genomic_DNA"/>
</dbReference>
<comment type="caution">
    <text evidence="2">The sequence shown here is derived from an EMBL/GenBank/DDBJ whole genome shotgun (WGS) entry which is preliminary data.</text>
</comment>
<evidence type="ECO:0000313" key="3">
    <source>
        <dbReference type="Proteomes" id="UP001630127"/>
    </source>
</evidence>
<feature type="domain" description="Reverse transcriptase Ty1/copia-type" evidence="1">
    <location>
        <begin position="7"/>
        <end position="160"/>
    </location>
</feature>
<dbReference type="AlphaFoldDB" id="A0ABD3ATG8"/>
<dbReference type="Pfam" id="PF07727">
    <property type="entry name" value="RVT_2"/>
    <property type="match status" value="1"/>
</dbReference>